<evidence type="ECO:0000313" key="13">
    <source>
        <dbReference type="EMBL" id="VDP74684.1"/>
    </source>
</evidence>
<dbReference type="PANTHER" id="PTHR13398">
    <property type="entry name" value="GDP-FUCOSE PROTEIN O-FUCOSYLTRANSFERASE 2"/>
    <property type="match status" value="1"/>
</dbReference>
<evidence type="ECO:0000256" key="10">
    <source>
        <dbReference type="ARBA" id="ARBA00033083"/>
    </source>
</evidence>
<evidence type="ECO:0000256" key="1">
    <source>
        <dbReference type="ARBA" id="ARBA00004240"/>
    </source>
</evidence>
<evidence type="ECO:0000256" key="2">
    <source>
        <dbReference type="ARBA" id="ARBA00004922"/>
    </source>
</evidence>
<reference evidence="15" key="1">
    <citation type="submission" date="2016-06" db="UniProtKB">
        <authorList>
            <consortium name="WormBaseParasite"/>
        </authorList>
    </citation>
    <scope>IDENTIFICATION</scope>
</reference>
<dbReference type="InterPro" id="IPR019378">
    <property type="entry name" value="GDP-Fuc_O-FucTrfase"/>
</dbReference>
<comment type="catalytic activity">
    <reaction evidence="11">
        <text>L-threonyl-[protein] + GDP-beta-L-fucose = 3-O-(alpha-L-fucosyl)-L-threonyl-[protein] + GDP + H(+)</text>
        <dbReference type="Rhea" id="RHEA:70491"/>
        <dbReference type="Rhea" id="RHEA-COMP:11060"/>
        <dbReference type="Rhea" id="RHEA-COMP:17915"/>
        <dbReference type="ChEBI" id="CHEBI:15378"/>
        <dbReference type="ChEBI" id="CHEBI:30013"/>
        <dbReference type="ChEBI" id="CHEBI:57273"/>
        <dbReference type="ChEBI" id="CHEBI:58189"/>
        <dbReference type="ChEBI" id="CHEBI:189631"/>
        <dbReference type="EC" id="2.4.1.221"/>
    </reaction>
    <physiologicalReaction direction="left-to-right" evidence="11">
        <dbReference type="Rhea" id="RHEA:70492"/>
    </physiologicalReaction>
</comment>
<evidence type="ECO:0000256" key="11">
    <source>
        <dbReference type="ARBA" id="ARBA00047273"/>
    </source>
</evidence>
<dbReference type="GO" id="GO:0006004">
    <property type="term" value="P:fucose metabolic process"/>
    <property type="evidence" value="ECO:0007669"/>
    <property type="project" value="UniProtKB-KW"/>
</dbReference>
<evidence type="ECO:0000313" key="15">
    <source>
        <dbReference type="WBParaSite" id="ECPE_0000516701-mRNA-1"/>
    </source>
</evidence>
<dbReference type="GO" id="GO:0005783">
    <property type="term" value="C:endoplasmic reticulum"/>
    <property type="evidence" value="ECO:0007669"/>
    <property type="project" value="UniProtKB-SubCell"/>
</dbReference>
<protein>
    <recommendedName>
        <fullName evidence="9">GDP-fucose protein O-fucosyltransferase 2</fullName>
        <ecNumber evidence="3">2.4.1.221</ecNumber>
    </recommendedName>
    <alternativeName>
        <fullName evidence="10">Peptide-O-fucosyltransferase 2</fullName>
    </alternativeName>
</protein>
<reference evidence="13 14" key="2">
    <citation type="submission" date="2018-11" db="EMBL/GenBank/DDBJ databases">
        <authorList>
            <consortium name="Pathogen Informatics"/>
        </authorList>
    </citation>
    <scope>NUCLEOTIDE SEQUENCE [LARGE SCALE GENOMIC DNA]</scope>
    <source>
        <strain evidence="13 14">Egypt</strain>
    </source>
</reference>
<comment type="subcellular location">
    <subcellularLocation>
        <location evidence="1">Endoplasmic reticulum</location>
    </subcellularLocation>
</comment>
<name>A0A183ADX0_9TREM</name>
<dbReference type="AlphaFoldDB" id="A0A183ADX0"/>
<dbReference type="Pfam" id="PF10250">
    <property type="entry name" value="O-FucT"/>
    <property type="match status" value="1"/>
</dbReference>
<comment type="similarity">
    <text evidence="8">Belongs to the glycosyltransferase 68 family.</text>
</comment>
<organism evidence="15">
    <name type="scientific">Echinostoma caproni</name>
    <dbReference type="NCBI Taxonomy" id="27848"/>
    <lineage>
        <taxon>Eukaryota</taxon>
        <taxon>Metazoa</taxon>
        <taxon>Spiralia</taxon>
        <taxon>Lophotrochozoa</taxon>
        <taxon>Platyhelminthes</taxon>
        <taxon>Trematoda</taxon>
        <taxon>Digenea</taxon>
        <taxon>Plagiorchiida</taxon>
        <taxon>Echinostomata</taxon>
        <taxon>Echinostomatoidea</taxon>
        <taxon>Echinostomatidae</taxon>
        <taxon>Echinostoma</taxon>
    </lineage>
</organism>
<comment type="pathway">
    <text evidence="2">Protein modification; protein glycosylation.</text>
</comment>
<dbReference type="EC" id="2.4.1.221" evidence="3"/>
<keyword evidence="5" id="KW-0256">Endoplasmic reticulum</keyword>
<comment type="catalytic activity">
    <reaction evidence="12">
        <text>L-seryl-[protein] + GDP-beta-L-fucose = 3-O-(alpha-L-fucosyl)-L-seryl-[protein] + GDP + H(+)</text>
        <dbReference type="Rhea" id="RHEA:63644"/>
        <dbReference type="Rhea" id="RHEA-COMP:9863"/>
        <dbReference type="Rhea" id="RHEA-COMP:17914"/>
        <dbReference type="ChEBI" id="CHEBI:15378"/>
        <dbReference type="ChEBI" id="CHEBI:29999"/>
        <dbReference type="ChEBI" id="CHEBI:57273"/>
        <dbReference type="ChEBI" id="CHEBI:58189"/>
        <dbReference type="ChEBI" id="CHEBI:189632"/>
        <dbReference type="EC" id="2.4.1.221"/>
    </reaction>
    <physiologicalReaction direction="left-to-right" evidence="12">
        <dbReference type="Rhea" id="RHEA:63645"/>
    </physiologicalReaction>
</comment>
<evidence type="ECO:0000256" key="7">
    <source>
        <dbReference type="ARBA" id="ARBA00023277"/>
    </source>
</evidence>
<dbReference type="WBParaSite" id="ECPE_0000516701-mRNA-1">
    <property type="protein sequence ID" value="ECPE_0000516701-mRNA-1"/>
    <property type="gene ID" value="ECPE_0000516701"/>
</dbReference>
<dbReference type="GO" id="GO:0046922">
    <property type="term" value="F:peptide-O-fucosyltransferase activity"/>
    <property type="evidence" value="ECO:0007669"/>
    <property type="project" value="UniProtKB-EC"/>
</dbReference>
<accession>A0A183ADX0</accession>
<keyword evidence="14" id="KW-1185">Reference proteome</keyword>
<evidence type="ECO:0000313" key="14">
    <source>
        <dbReference type="Proteomes" id="UP000272942"/>
    </source>
</evidence>
<evidence type="ECO:0000256" key="3">
    <source>
        <dbReference type="ARBA" id="ARBA00012196"/>
    </source>
</evidence>
<keyword evidence="4" id="KW-0808">Transferase</keyword>
<dbReference type="Proteomes" id="UP000272942">
    <property type="component" value="Unassembled WGS sequence"/>
</dbReference>
<dbReference type="InterPro" id="IPR045130">
    <property type="entry name" value="OFUT2-like"/>
</dbReference>
<sequence length="241" mass="27146">MVFASYLREKGDQFRQEHLNSNDISDRTQMPAQFPSWPNGTAWMRTPWPSAPALGGPFLGVHWRCGDYVSDTQYNTYTNTASPFLAAKQISEALRRHGLNTVFLATDATDYEIKILEEELAPYNVVRFTPSRSDWLLLGPGGLAIVDQWICAHARVFIGTSPSTFTFRITEERTIMGFSPESTFNTLCPDGTTKYYTSNVQQEAKNTKACEALTFWPIKLESGFILSEENADSESSTRDEL</sequence>
<proteinExistence type="inferred from homology"/>
<dbReference type="OrthoDB" id="422368at2759"/>
<evidence type="ECO:0000256" key="8">
    <source>
        <dbReference type="ARBA" id="ARBA00025803"/>
    </source>
</evidence>
<evidence type="ECO:0000256" key="4">
    <source>
        <dbReference type="ARBA" id="ARBA00022679"/>
    </source>
</evidence>
<dbReference type="PANTHER" id="PTHR13398:SF0">
    <property type="entry name" value="GDP-FUCOSE PROTEIN O-FUCOSYLTRANSFERASE 2"/>
    <property type="match status" value="1"/>
</dbReference>
<evidence type="ECO:0000256" key="9">
    <source>
        <dbReference type="ARBA" id="ARBA00026232"/>
    </source>
</evidence>
<evidence type="ECO:0000256" key="12">
    <source>
        <dbReference type="ARBA" id="ARBA00048647"/>
    </source>
</evidence>
<gene>
    <name evidence="13" type="ORF">ECPE_LOCUS5155</name>
</gene>
<evidence type="ECO:0000256" key="5">
    <source>
        <dbReference type="ARBA" id="ARBA00022824"/>
    </source>
</evidence>
<evidence type="ECO:0000256" key="6">
    <source>
        <dbReference type="ARBA" id="ARBA00023253"/>
    </source>
</evidence>
<dbReference type="Gene3D" id="3.40.50.11350">
    <property type="match status" value="1"/>
</dbReference>
<keyword evidence="7" id="KW-0119">Carbohydrate metabolism</keyword>
<keyword evidence="6" id="KW-0294">Fucose metabolism</keyword>
<dbReference type="EMBL" id="UZAN01042000">
    <property type="protein sequence ID" value="VDP74684.1"/>
    <property type="molecule type" value="Genomic_DNA"/>
</dbReference>